<evidence type="ECO:0000259" key="1">
    <source>
        <dbReference type="Pfam" id="PF02514"/>
    </source>
</evidence>
<gene>
    <name evidence="2" type="primary">cobN</name>
    <name evidence="2" type="ORF">trycra_188</name>
</gene>
<evidence type="ECO:0000313" key="3">
    <source>
        <dbReference type="Proteomes" id="UP000228979"/>
    </source>
</evidence>
<feature type="domain" description="CobN/magnesium chelatase" evidence="1">
    <location>
        <begin position="651"/>
        <end position="829"/>
    </location>
</feature>
<keyword evidence="3" id="KW-1185">Reference proteome</keyword>
<dbReference type="InterPro" id="IPR003672">
    <property type="entry name" value="CobN/Mg_chltase"/>
</dbReference>
<dbReference type="GO" id="GO:0051116">
    <property type="term" value="F:cobaltochelatase activity"/>
    <property type="evidence" value="ECO:0007669"/>
    <property type="project" value="UniProtKB-EC"/>
</dbReference>
<dbReference type="PANTHER" id="PTHR44119">
    <property type="entry name" value="MAGNESIUM-CHELATASE SUBUNIT CHLH, CHLOROPLASTIC"/>
    <property type="match status" value="1"/>
</dbReference>
<protein>
    <submittedName>
        <fullName evidence="2">Aerobic cobaltochelatase subunit CobN</fullName>
        <ecNumber evidence="2">6.6.1.2</ecNumber>
    </submittedName>
</protein>
<dbReference type="PANTHER" id="PTHR44119:SF4">
    <property type="entry name" value="AEROBIC COBALTOCHELATASE SUBUNIT COBN"/>
    <property type="match status" value="1"/>
</dbReference>
<sequence>MEILFCSDTEEDLDVIVKSLKTSITKRLIKLIRINKNNKIVEQFSFLAKHASLIMIRLKQINKQSLNLLKLASILAPIYKFILIPVIGNTHFQCESYDYANVSDIIIDGLWQCYILSRTNLLIKHLCYILDTRNNIEIMDEYESLKVKMFKSKEVPLRVQDNNVLIYCYGILENNALLKQMTQKIILARQKPIIIYNKGQVQSKWLINCNLIRTKYKPKIEMNIIYFCTMSSMKFNKVVSVQVIRSENLLKQMLKDLSGIKPSEIIRKIWFPETEGKIFIKSLGTSRSNLCLSQSIYNKNEIIISNRVNYITFSLLNRINLKSSRRKIAYVLANYPPDDGRIGNGVGLDTLESITNINNMINGNELNYRPLIDTLLMGVTNRTILNRTIRATISLSLAFCQQLNWISDVEKIWGSLLLDAFVISNFCLVPVIQFGKNIVMVQPTRGYGLTCPNIYHSSFIVPCAFYCLSYLFLERVLMNTLIFNVGKHGNLEWMPGKSIALSRWCYPERILRSTTNAYLYIVNDPGEGTQAKRRINSTIIDHDIPLITEYPVISDWHGIGFDCYSKLEDEYICSLLDLQFKCKMHCWCEFSLHEIVYSTLVLNKWQIITKSVNLSLNVKQWWRAKHRWMVCSGLTNRIMFKEYSTIQIKDINVVMRLVSLRLASCYAELNSIIKVKNNSFIHPGLGSSFSRADDNILPTGRNFYTKNVDKMPTPLAYNISKVVVSKLIRRYYYRSCQWLKSVAINVWATSNMRTGGDDIAIIMNLIGVKPIWHKDSLKVIGFEVLPLNQLKHPRIKVLVRASGLFRDTCSLVLSRLYKMFSIIENLQESIDCSLQWSGILFCSRPGSYGVGIQELLDGHNPLSLECLAKKYILYGGYYFNGKLWTLYPEKLNKILSKIQVVLQTQDNYEHDLLDSDDYYQFEGGLNAAVRYCRGGVCAYHIDTSRAIQRIIKIRRLKHELARMVSCKLLNINWIYKILENGYKGGTEILANINYFCNFAITTGQIANSQFNDIYCLYFQNKELASLIIKYNTDAYLSIKQKLFEVTCNGTWQVPSNSLRLFLGKK</sequence>
<dbReference type="EC" id="6.6.1.2" evidence="2"/>
<evidence type="ECO:0000313" key="2">
    <source>
        <dbReference type="EMBL" id="PIM95551.1"/>
    </source>
</evidence>
<feature type="domain" description="CobN/magnesium chelatase" evidence="1">
    <location>
        <begin position="840"/>
        <end position="1056"/>
    </location>
</feature>
<keyword evidence="2" id="KW-0436">Ligase</keyword>
<dbReference type="Proteomes" id="UP000228979">
    <property type="component" value="Unassembled WGS sequence"/>
</dbReference>
<comment type="caution">
    <text evidence="2">The sequence shown here is derived from an EMBL/GenBank/DDBJ whole genome shotgun (WGS) entry which is preliminary data.</text>
</comment>
<name>A0ABX4MIZ7_9HYPH</name>
<organism evidence="2 3">
    <name type="scientific">Candidatus Hodgkinia cicadicola</name>
    <dbReference type="NCBI Taxonomy" id="573658"/>
    <lineage>
        <taxon>Bacteria</taxon>
        <taxon>Pseudomonadati</taxon>
        <taxon>Pseudomonadota</taxon>
        <taxon>Alphaproteobacteria</taxon>
        <taxon>Hyphomicrobiales</taxon>
        <taxon>Candidatus Hodgkinia</taxon>
    </lineage>
</organism>
<reference evidence="2" key="1">
    <citation type="submission" date="2017-09" db="EMBL/GenBank/DDBJ databases">
        <authorList>
            <person name="Campbell M.A."/>
            <person name="Lukasik P."/>
            <person name="Simon C."/>
            <person name="McCutcheon J.P."/>
        </authorList>
    </citation>
    <scope>NUCLEOTIDE SEQUENCE [LARGE SCALE GENOMIC DNA]</scope>
    <source>
        <strain evidence="2">TRYCRA</strain>
    </source>
</reference>
<accession>A0ABX4MIZ7</accession>
<proteinExistence type="predicted"/>
<feature type="domain" description="CobN/magnesium chelatase" evidence="1">
    <location>
        <begin position="187"/>
        <end position="549"/>
    </location>
</feature>
<dbReference type="Pfam" id="PF02514">
    <property type="entry name" value="CobN-Mg_chel"/>
    <property type="match status" value="3"/>
</dbReference>
<dbReference type="EMBL" id="NXGP01000089">
    <property type="protein sequence ID" value="PIM95551.1"/>
    <property type="molecule type" value="Genomic_DNA"/>
</dbReference>